<keyword evidence="3" id="KW-1185">Reference proteome</keyword>
<protein>
    <recommendedName>
        <fullName evidence="4">Secreted protein</fullName>
    </recommendedName>
</protein>
<feature type="chain" id="PRO_5047123822" description="Secreted protein" evidence="1">
    <location>
        <begin position="29"/>
        <end position="72"/>
    </location>
</feature>
<dbReference type="Proteomes" id="UP001501637">
    <property type="component" value="Unassembled WGS sequence"/>
</dbReference>
<evidence type="ECO:0008006" key="4">
    <source>
        <dbReference type="Google" id="ProtNLM"/>
    </source>
</evidence>
<organism evidence="2 3">
    <name type="scientific">Streptomyces rectiviolaceus</name>
    <dbReference type="NCBI Taxonomy" id="332591"/>
    <lineage>
        <taxon>Bacteria</taxon>
        <taxon>Bacillati</taxon>
        <taxon>Actinomycetota</taxon>
        <taxon>Actinomycetes</taxon>
        <taxon>Kitasatosporales</taxon>
        <taxon>Streptomycetaceae</taxon>
        <taxon>Streptomyces</taxon>
    </lineage>
</organism>
<evidence type="ECO:0000256" key="1">
    <source>
        <dbReference type="SAM" id="SignalP"/>
    </source>
</evidence>
<accession>A0ABP6N6H1</accession>
<evidence type="ECO:0000313" key="2">
    <source>
        <dbReference type="EMBL" id="GAA3138035.1"/>
    </source>
</evidence>
<sequence>MKITLRRAAATAMLTLAVAVPLTTTAQAAEVTTQKAASHPCDHGGCWGGHHHGHGHGHDHDLLDADLHLGLL</sequence>
<keyword evidence="1" id="KW-0732">Signal</keyword>
<reference evidence="3" key="1">
    <citation type="journal article" date="2019" name="Int. J. Syst. Evol. Microbiol.">
        <title>The Global Catalogue of Microorganisms (GCM) 10K type strain sequencing project: providing services to taxonomists for standard genome sequencing and annotation.</title>
        <authorList>
            <consortium name="The Broad Institute Genomics Platform"/>
            <consortium name="The Broad Institute Genome Sequencing Center for Infectious Disease"/>
            <person name="Wu L."/>
            <person name="Ma J."/>
        </authorList>
    </citation>
    <scope>NUCLEOTIDE SEQUENCE [LARGE SCALE GENOMIC DNA]</scope>
    <source>
        <strain evidence="3">JCM 9092</strain>
    </source>
</reference>
<proteinExistence type="predicted"/>
<gene>
    <name evidence="2" type="ORF">GCM10010449_67880</name>
</gene>
<evidence type="ECO:0000313" key="3">
    <source>
        <dbReference type="Proteomes" id="UP001501637"/>
    </source>
</evidence>
<name>A0ABP6N6H1_9ACTN</name>
<feature type="signal peptide" evidence="1">
    <location>
        <begin position="1"/>
        <end position="28"/>
    </location>
</feature>
<comment type="caution">
    <text evidence="2">The sequence shown here is derived from an EMBL/GenBank/DDBJ whole genome shotgun (WGS) entry which is preliminary data.</text>
</comment>
<dbReference type="RefSeq" id="WP_344527698.1">
    <property type="nucleotide sequence ID" value="NZ_BAAAUG010000151.1"/>
</dbReference>
<dbReference type="EMBL" id="BAAAUG010000151">
    <property type="protein sequence ID" value="GAA3138035.1"/>
    <property type="molecule type" value="Genomic_DNA"/>
</dbReference>